<dbReference type="EMBL" id="CM045767">
    <property type="protein sequence ID" value="KAI7998658.1"/>
    <property type="molecule type" value="Genomic_DNA"/>
</dbReference>
<reference evidence="1 2" key="1">
    <citation type="journal article" date="2022" name="Plant J.">
        <title>Chromosome-level genome of Camellia lanceoleosa provides a valuable resource for understanding genome evolution and self-incompatibility.</title>
        <authorList>
            <person name="Gong W."/>
            <person name="Xiao S."/>
            <person name="Wang L."/>
            <person name="Liao Z."/>
            <person name="Chang Y."/>
            <person name="Mo W."/>
            <person name="Hu G."/>
            <person name="Li W."/>
            <person name="Zhao G."/>
            <person name="Zhu H."/>
            <person name="Hu X."/>
            <person name="Ji K."/>
            <person name="Xiang X."/>
            <person name="Song Q."/>
            <person name="Yuan D."/>
            <person name="Jin S."/>
            <person name="Zhang L."/>
        </authorList>
    </citation>
    <scope>NUCLEOTIDE SEQUENCE [LARGE SCALE GENOMIC DNA]</scope>
    <source>
        <strain evidence="1">SQ_2022a</strain>
    </source>
</reference>
<organism evidence="1 2">
    <name type="scientific">Camellia lanceoleosa</name>
    <dbReference type="NCBI Taxonomy" id="1840588"/>
    <lineage>
        <taxon>Eukaryota</taxon>
        <taxon>Viridiplantae</taxon>
        <taxon>Streptophyta</taxon>
        <taxon>Embryophyta</taxon>
        <taxon>Tracheophyta</taxon>
        <taxon>Spermatophyta</taxon>
        <taxon>Magnoliopsida</taxon>
        <taxon>eudicotyledons</taxon>
        <taxon>Gunneridae</taxon>
        <taxon>Pentapetalae</taxon>
        <taxon>asterids</taxon>
        <taxon>Ericales</taxon>
        <taxon>Theaceae</taxon>
        <taxon>Camellia</taxon>
    </lineage>
</organism>
<accession>A0ACC0GDI3</accession>
<evidence type="ECO:0000313" key="2">
    <source>
        <dbReference type="Proteomes" id="UP001060215"/>
    </source>
</evidence>
<evidence type="ECO:0000313" key="1">
    <source>
        <dbReference type="EMBL" id="KAI7998658.1"/>
    </source>
</evidence>
<dbReference type="Proteomes" id="UP001060215">
    <property type="component" value="Chromosome 10"/>
</dbReference>
<proteinExistence type="predicted"/>
<name>A0ACC0GDI3_9ERIC</name>
<sequence length="241" mass="28022">MARELVQLQELRISKCAMIKEVIWKGRGEDGHATNKIEFPRLEYMSLRQLEGLSGFSLGIDEIEFPQLKTLHIKNLPNIKSFFPNESTLHSDENRNATLQSIFPQKVAFPSLENLELGGLPNVSDLWCSEISTESFSKLRFLKVEDCHGLPLIALKCRLSPGFVHTPKLQHVKVEEPNWWNAKGNQPESIWIDDLNKTIQHLFEKQQEDEEDDEEEEEEQQRIQDNKKLFLLSSFLNLFYK</sequence>
<protein>
    <submittedName>
        <fullName evidence="1">Uncharacterized protein</fullName>
    </submittedName>
</protein>
<gene>
    <name evidence="1" type="ORF">LOK49_LG10G02710</name>
</gene>
<comment type="caution">
    <text evidence="1">The sequence shown here is derived from an EMBL/GenBank/DDBJ whole genome shotgun (WGS) entry which is preliminary data.</text>
</comment>
<keyword evidence="2" id="KW-1185">Reference proteome</keyword>